<reference evidence="7 8" key="1">
    <citation type="submission" date="2019-02" db="EMBL/GenBank/DDBJ databases">
        <title>Deep-cultivation of Planctomycetes and their phenomic and genomic characterization uncovers novel biology.</title>
        <authorList>
            <person name="Wiegand S."/>
            <person name="Jogler M."/>
            <person name="Boedeker C."/>
            <person name="Pinto D."/>
            <person name="Vollmers J."/>
            <person name="Rivas-Marin E."/>
            <person name="Kohn T."/>
            <person name="Peeters S.H."/>
            <person name="Heuer A."/>
            <person name="Rast P."/>
            <person name="Oberbeckmann S."/>
            <person name="Bunk B."/>
            <person name="Jeske O."/>
            <person name="Meyerdierks A."/>
            <person name="Storesund J.E."/>
            <person name="Kallscheuer N."/>
            <person name="Luecker S."/>
            <person name="Lage O.M."/>
            <person name="Pohl T."/>
            <person name="Merkel B.J."/>
            <person name="Hornburger P."/>
            <person name="Mueller R.-W."/>
            <person name="Bruemmer F."/>
            <person name="Labrenz M."/>
            <person name="Spormann A.M."/>
            <person name="Op den Camp H."/>
            <person name="Overmann J."/>
            <person name="Amann R."/>
            <person name="Jetten M.S.M."/>
            <person name="Mascher T."/>
            <person name="Medema M.H."/>
            <person name="Devos D.P."/>
            <person name="Kaster A.-K."/>
            <person name="Ovreas L."/>
            <person name="Rohde M."/>
            <person name="Galperin M.Y."/>
            <person name="Jogler C."/>
        </authorList>
    </citation>
    <scope>NUCLEOTIDE SEQUENCE [LARGE SCALE GENOMIC DNA]</scope>
    <source>
        <strain evidence="7 8">EC9</strain>
    </source>
</reference>
<dbReference type="PANTHER" id="PTHR35889:SF3">
    <property type="entry name" value="F-BOX DOMAIN-CONTAINING PROTEIN"/>
    <property type="match status" value="1"/>
</dbReference>
<dbReference type="Pfam" id="PF07583">
    <property type="entry name" value="PSCyt2"/>
    <property type="match status" value="1"/>
</dbReference>
<accession>A0A517M716</accession>
<dbReference type="Pfam" id="PF07635">
    <property type="entry name" value="PSCyt1"/>
    <property type="match status" value="1"/>
</dbReference>
<dbReference type="InterPro" id="IPR006558">
    <property type="entry name" value="LamG-like"/>
</dbReference>
<evidence type="ECO:0000256" key="2">
    <source>
        <dbReference type="ARBA" id="ARBA00023157"/>
    </source>
</evidence>
<evidence type="ECO:0000256" key="4">
    <source>
        <dbReference type="SAM" id="SignalP"/>
    </source>
</evidence>
<dbReference type="Pfam" id="PF13385">
    <property type="entry name" value="Laminin_G_3"/>
    <property type="match status" value="1"/>
</dbReference>
<dbReference type="SMART" id="SM00560">
    <property type="entry name" value="LamGL"/>
    <property type="match status" value="1"/>
</dbReference>
<evidence type="ECO:0000313" key="8">
    <source>
        <dbReference type="Proteomes" id="UP000319557"/>
    </source>
</evidence>
<organism evidence="7 8">
    <name type="scientific">Rosistilla ulvae</name>
    <dbReference type="NCBI Taxonomy" id="1930277"/>
    <lineage>
        <taxon>Bacteria</taxon>
        <taxon>Pseudomonadati</taxon>
        <taxon>Planctomycetota</taxon>
        <taxon>Planctomycetia</taxon>
        <taxon>Pirellulales</taxon>
        <taxon>Pirellulaceae</taxon>
        <taxon>Rosistilla</taxon>
    </lineage>
</organism>
<evidence type="ECO:0000256" key="3">
    <source>
        <dbReference type="SAM" id="MobiDB-lite"/>
    </source>
</evidence>
<feature type="domain" description="Laminin G" evidence="5">
    <location>
        <begin position="800"/>
        <end position="939"/>
    </location>
</feature>
<proteinExistence type="predicted"/>
<dbReference type="InterPro" id="IPR022655">
    <property type="entry name" value="DUF1553"/>
</dbReference>
<name>A0A517M716_9BACT</name>
<keyword evidence="1 4" id="KW-0732">Signal</keyword>
<evidence type="ECO:0000256" key="1">
    <source>
        <dbReference type="ARBA" id="ARBA00022729"/>
    </source>
</evidence>
<evidence type="ECO:0000313" key="7">
    <source>
        <dbReference type="EMBL" id="QDS90672.1"/>
    </source>
</evidence>
<dbReference type="InterPro" id="IPR013320">
    <property type="entry name" value="ConA-like_dom_sf"/>
</dbReference>
<feature type="signal peptide" evidence="4">
    <location>
        <begin position="1"/>
        <end position="27"/>
    </location>
</feature>
<feature type="domain" description="LamG-like jellyroll fold" evidence="6">
    <location>
        <begin position="800"/>
        <end position="944"/>
    </location>
</feature>
<evidence type="ECO:0000259" key="5">
    <source>
        <dbReference type="SMART" id="SM00282"/>
    </source>
</evidence>
<evidence type="ECO:0000259" key="6">
    <source>
        <dbReference type="SMART" id="SM00560"/>
    </source>
</evidence>
<dbReference type="InterPro" id="IPR011444">
    <property type="entry name" value="DUF1549"/>
</dbReference>
<keyword evidence="8" id="KW-1185">Reference proteome</keyword>
<feature type="compositionally biased region" description="Basic and acidic residues" evidence="3">
    <location>
        <begin position="128"/>
        <end position="137"/>
    </location>
</feature>
<dbReference type="SMART" id="SM00282">
    <property type="entry name" value="LamG"/>
    <property type="match status" value="1"/>
</dbReference>
<dbReference type="InterPro" id="IPR001791">
    <property type="entry name" value="Laminin_G"/>
</dbReference>
<dbReference type="PANTHER" id="PTHR35889">
    <property type="entry name" value="CYCLOINULO-OLIGOSACCHARIDE FRUCTANOTRANSFERASE-RELATED"/>
    <property type="match status" value="1"/>
</dbReference>
<keyword evidence="2" id="KW-1015">Disulfide bond</keyword>
<sequence precursor="true">MRLMSDQLKISIAIVPFAAIAFLSGNAANADPSAEGIRFFEQKIRPILVEHCYECHSADSASLSAGLMVDSQQGLLEGGDSGAAIVPGKPDESLLLESLRYDPYGYQMPPNGKLPVAVIADFEQWIRDGAPDPRTETNPKPGKQSFDIDSRRSFWSFQAPKESTAPRVQQSDWPRQKIDYFILAALEKAGFQPAAEADRRTLIRRASLDLIGLPPSYEQVEQFAADPDPQAYEKLIDRLLASPHYGERWGRHWLDIVRYAEDNVNMGPHNGPYPNAFRYRDWVIGALNTNVPYDEFIRRQLATDFLDHTGPEDLPALGLLGLSPEYHKELMLSTSALEAVYADEWEDRVDVIGRGLMGITVSCARCHDHKYDPISAKDYYALAGVFASTRQTDVPIISQEAILASQPARDEIAALKKQMAEIDAELKANKGDRAAIASLQKKRRSFVQKIAQIRAATPNIDIPMAAAVTEAQVRIEPKTETHQKIVYHDNKPRDLPVFIRGNVTTPGEIVPRRFLEVLSTGEPQPFQTGSGRLDLADAIASTENPLTSRVFVNRVWLLHFGEGLVDTPSNFGATGSAASHPLLLDDLAARFMRDGWSIKDLHREMMLSATYRQSSFPSAPDNVRQLDPGNRLLSHFRRMRLDAEAYHDALLVAGGSLDPQLGGRSKDIDNADYDRRAVYATISRQSPSQYLQVHDFPDPTIHAERRGNTTTALQQLFTMNSPFVLKQAQRLSKRVQASSDRKRIVEVYRLLFAREPTTNELSAGIAYLSQKAGAPQKEQIAALPSFVGDRIHADTAKLGESYSVEFWFRNTVPYAKRPVAGYLFSRGVDSSIPIGGDHIGIVGSYRSEQAGRLLFFNGARQPTSLVGRTTLQLDHWHHLVFVRDGSEVRLHLDGQGEPEVTGNASVSFDPAASQLFVGGRNDRFANFLGKIGGVAVYDRKLSISEIAQHFQLSGQQGDSVQFADHFAAMLQSQPVAAWALHEHASLPTQLQDRSGNERHATYEGKVSLDDEFSNWVAYCHALLCSNELLFVN</sequence>
<dbReference type="SUPFAM" id="SSF49899">
    <property type="entry name" value="Concanavalin A-like lectins/glucanases"/>
    <property type="match status" value="1"/>
</dbReference>
<dbReference type="Gene3D" id="2.60.120.200">
    <property type="match status" value="1"/>
</dbReference>
<gene>
    <name evidence="7" type="ORF">EC9_48860</name>
</gene>
<dbReference type="EMBL" id="CP036261">
    <property type="protein sequence ID" value="QDS90672.1"/>
    <property type="molecule type" value="Genomic_DNA"/>
</dbReference>
<dbReference type="Pfam" id="PF07587">
    <property type="entry name" value="PSD1"/>
    <property type="match status" value="1"/>
</dbReference>
<dbReference type="AlphaFoldDB" id="A0A517M716"/>
<protein>
    <submittedName>
        <fullName evidence="7">Planctomycete cytochrome C</fullName>
    </submittedName>
</protein>
<dbReference type="CDD" id="cd00110">
    <property type="entry name" value="LamG"/>
    <property type="match status" value="1"/>
</dbReference>
<feature type="region of interest" description="Disordered" evidence="3">
    <location>
        <begin position="128"/>
        <end position="147"/>
    </location>
</feature>
<dbReference type="Proteomes" id="UP000319557">
    <property type="component" value="Chromosome"/>
</dbReference>
<dbReference type="InterPro" id="IPR011429">
    <property type="entry name" value="Cyt_c_Planctomycete-type"/>
</dbReference>
<dbReference type="KEGG" id="ruv:EC9_48860"/>
<feature type="chain" id="PRO_5021932784" evidence="4">
    <location>
        <begin position="28"/>
        <end position="1032"/>
    </location>
</feature>